<evidence type="ECO:0000313" key="1">
    <source>
        <dbReference type="EMBL" id="CEM49835.1"/>
    </source>
</evidence>
<dbReference type="EMBL" id="CDMZ01004464">
    <property type="protein sequence ID" value="CEM49835.1"/>
    <property type="molecule type" value="Genomic_DNA"/>
</dbReference>
<gene>
    <name evidence="1" type="ORF">Cvel_9633</name>
</gene>
<organism evidence="1">
    <name type="scientific">Chromera velia CCMP2878</name>
    <dbReference type="NCBI Taxonomy" id="1169474"/>
    <lineage>
        <taxon>Eukaryota</taxon>
        <taxon>Sar</taxon>
        <taxon>Alveolata</taxon>
        <taxon>Colpodellida</taxon>
        <taxon>Chromeraceae</taxon>
        <taxon>Chromera</taxon>
    </lineage>
</organism>
<reference evidence="1" key="1">
    <citation type="submission" date="2014-11" db="EMBL/GenBank/DDBJ databases">
        <authorList>
            <person name="Otto D Thomas"/>
            <person name="Naeem Raeece"/>
        </authorList>
    </citation>
    <scope>NUCLEOTIDE SEQUENCE</scope>
</reference>
<dbReference type="VEuPathDB" id="CryptoDB:Cvel_9633"/>
<name>A0A0G4HZ89_9ALVE</name>
<sequence>MEERRARLKATYPTFGPGKDLGADPLTIHFRKSNKVEDLEPSFSPFDATYLKTGWGEAVGTSQLPSVTHRPYPPRRQCAPVTTGLSCPCGVQRTSPNFDFSKRCNHLLKANQPQSRNAFATARVTAEDGEKGPKYLSRKGITGYLGYPRTQAFKIVLVLFSPDRGSTCRPSCAHPYADLATRIR</sequence>
<protein>
    <submittedName>
        <fullName evidence="1">Uncharacterized protein</fullName>
    </submittedName>
</protein>
<accession>A0A0G4HZ89</accession>
<dbReference type="AlphaFoldDB" id="A0A0G4HZ89"/>
<proteinExistence type="predicted"/>